<feature type="region of interest" description="Disordered" evidence="3">
    <location>
        <begin position="1032"/>
        <end position="1056"/>
    </location>
</feature>
<dbReference type="OrthoDB" id="5978643at2759"/>
<accession>A0A2A2JF32</accession>
<keyword evidence="1 2" id="KW-0175">Coiled coil</keyword>
<feature type="coiled-coil region" evidence="2">
    <location>
        <begin position="311"/>
        <end position="345"/>
    </location>
</feature>
<feature type="region of interest" description="Disordered" evidence="3">
    <location>
        <begin position="1078"/>
        <end position="1169"/>
    </location>
</feature>
<evidence type="ECO:0000256" key="2">
    <source>
        <dbReference type="SAM" id="Coils"/>
    </source>
</evidence>
<dbReference type="PANTHER" id="PTHR10881">
    <property type="entry name" value="GOLGIN SUBFAMILY A MEMBER-RELATED"/>
    <property type="match status" value="1"/>
</dbReference>
<name>A0A2A2JF32_9BILA</name>
<feature type="compositionally biased region" description="Basic and acidic residues" evidence="3">
    <location>
        <begin position="661"/>
        <end position="681"/>
    </location>
</feature>
<evidence type="ECO:0000313" key="6">
    <source>
        <dbReference type="Proteomes" id="UP000218231"/>
    </source>
</evidence>
<dbReference type="InterPro" id="IPR024858">
    <property type="entry name" value="GOLGA"/>
</dbReference>
<dbReference type="GO" id="GO:0005801">
    <property type="term" value="C:cis-Golgi network"/>
    <property type="evidence" value="ECO:0007669"/>
    <property type="project" value="TreeGrafter"/>
</dbReference>
<dbReference type="PANTHER" id="PTHR10881:SF46">
    <property type="entry name" value="GOLGIN SUBFAMILY A MEMBER 2"/>
    <property type="match status" value="1"/>
</dbReference>
<feature type="compositionally biased region" description="Low complexity" evidence="3">
    <location>
        <begin position="682"/>
        <end position="694"/>
    </location>
</feature>
<feature type="region of interest" description="Disordered" evidence="3">
    <location>
        <begin position="1"/>
        <end position="89"/>
    </location>
</feature>
<feature type="region of interest" description="Disordered" evidence="3">
    <location>
        <begin position="124"/>
        <end position="176"/>
    </location>
</feature>
<protein>
    <recommendedName>
        <fullName evidence="4">Golgin subfamily A conserved domain-containing protein</fullName>
    </recommendedName>
</protein>
<feature type="coiled-coil region" evidence="2">
    <location>
        <begin position="386"/>
        <end position="473"/>
    </location>
</feature>
<feature type="coiled-coil region" evidence="2">
    <location>
        <begin position="509"/>
        <end position="613"/>
    </location>
</feature>
<comment type="caution">
    <text evidence="5">The sequence shown here is derived from an EMBL/GenBank/DDBJ whole genome shotgun (WGS) entry which is preliminary data.</text>
</comment>
<feature type="region of interest" description="Disordered" evidence="3">
    <location>
        <begin position="648"/>
        <end position="700"/>
    </location>
</feature>
<feature type="coiled-coil region" evidence="2">
    <location>
        <begin position="248"/>
        <end position="275"/>
    </location>
</feature>
<feature type="compositionally biased region" description="Polar residues" evidence="3">
    <location>
        <begin position="32"/>
        <end position="65"/>
    </location>
</feature>
<evidence type="ECO:0000256" key="3">
    <source>
        <dbReference type="SAM" id="MobiDB-lite"/>
    </source>
</evidence>
<feature type="domain" description="Golgin subfamily A conserved" evidence="4">
    <location>
        <begin position="551"/>
        <end position="1019"/>
    </location>
</feature>
<feature type="compositionally biased region" description="Basic and acidic residues" evidence="3">
    <location>
        <begin position="20"/>
        <end position="29"/>
    </location>
</feature>
<sequence length="1208" mass="135446">MSDPDRVKAEKIALAKKKLKEFEMKRQRESPVPSSEHTGGRQSTVSFNSEPGYQLNGSDQPVNEQPHSHEHSTSSNRSNSNGPGGHEHVQQQAYSTMNYHDPVYQQQYQQPYNTQAADDFAHSAHEHAHGGHGHSHEHGHGHSHEHQPQQGHSHQDGHDDHFHSGTNGAPQHHHAHAEPVQEFAPVPAELTTLKTERDELAAAHEQMKGQMEQLLSHYTQLHTAYTQISSNGVHSDVEKQILQLQSAVAVLVEEKTALQSELRSTKENLEKEIRDKGCQQSESTVSSGEVSKLTAKIGELSRILDKRMEELDCVRREAAHMQTQLRTLNNEKSDAQARLKTVFREKETVDTQLAALKKELHMKDIYLKQLGAHNVVNAVPVDQDHLQQMNARLEELTKEVSDLKTARDQAVEEMQAVRQHYEAVNRELADKYKATAEELDSIQAMRWAGEAKIRELEDRLVIMTDTLSSKEHQAIKSLDQNGDVTGSVQTANANLMAGVAEEEVNQKVREAVRKTVKEWEQILEEEMKKADQTVQEKDRVLFEKEQALAEMQMRYRLLEERTLETQANGADLLSLSEQLQNEKATVSRALAQNREVKEQLIEIQNRIVTLTEEKLASELARQTAEHQVKTLMQKMNLQDAGLISNNELIPGVEPVSQDNGIQKEEERNENKDDDMRDKRGDSVSSSKSADSNQSAGTEDIIEHSKAQITKLQRQLEDADRVMSQLRDELRRSNAQNEEMQQIMRQNAEDENQNSILVELTQAIERINALSNENHQLRENLNRAVTALHDLGSTKGGASNANSQQAVFPDSSISKTAAPVTTPMHTAYSETETSSATNRTPSQITVMSDEATQHKTEKSSSEEGNVPMSKQYHLSEGSSSQSTTSENTEMIVRNDNVTRVTRPELATVSEKVVKKSDAVMQQPIGSREWAFQSLETRFNEVMAKYAEQQEHMEQLEHINTQLQLENDTIADHVVLYQHQRRLIRERLRAKDQQLNSMEREREKTIQRCKELQDALMLVLGQNGMLKEYQIGSLTKGKRKSAGKRRGSRSYSQSTVDELSGDEHVIVDAKNQIVPPRETFDANRADSFSPPPVFTENGIGEKSPVNSEISSGSPIVHEQSRPRADSSASVKSEDELTSILRQTTNSASPVGNQRRAMSPSSAIRPQSPSAQTAAVKKILEILSDISATPSQSSAANNLHCTQCIGNLETI</sequence>
<feature type="coiled-coil region" evidence="2">
    <location>
        <begin position="944"/>
        <end position="1013"/>
    </location>
</feature>
<feature type="compositionally biased region" description="Polar residues" evidence="3">
    <location>
        <begin position="1137"/>
        <end position="1149"/>
    </location>
</feature>
<dbReference type="Pfam" id="PF15070">
    <property type="entry name" value="GOLGA2L5"/>
    <property type="match status" value="1"/>
</dbReference>
<feature type="compositionally biased region" description="Basic and acidic residues" evidence="3">
    <location>
        <begin position="850"/>
        <end position="860"/>
    </location>
</feature>
<reference evidence="5 6" key="1">
    <citation type="journal article" date="2017" name="Curr. Biol.">
        <title>Genome architecture and evolution of a unichromosomal asexual nematode.</title>
        <authorList>
            <person name="Fradin H."/>
            <person name="Zegar C."/>
            <person name="Gutwein M."/>
            <person name="Lucas J."/>
            <person name="Kovtun M."/>
            <person name="Corcoran D."/>
            <person name="Baugh L.R."/>
            <person name="Kiontke K."/>
            <person name="Gunsalus K."/>
            <person name="Fitch D.H."/>
            <person name="Piano F."/>
        </authorList>
    </citation>
    <scope>NUCLEOTIDE SEQUENCE [LARGE SCALE GENOMIC DNA]</scope>
    <source>
        <strain evidence="5">PF1309</strain>
    </source>
</reference>
<proteinExistence type="predicted"/>
<feature type="compositionally biased region" description="Basic and acidic residues" evidence="3">
    <location>
        <begin position="124"/>
        <end position="163"/>
    </location>
</feature>
<evidence type="ECO:0000313" key="5">
    <source>
        <dbReference type="EMBL" id="PAV60323.1"/>
    </source>
</evidence>
<feature type="compositionally biased region" description="Low complexity" evidence="3">
    <location>
        <begin position="874"/>
        <end position="888"/>
    </location>
</feature>
<dbReference type="STRING" id="2018661.A0A2A2JF32"/>
<feature type="compositionally biased region" description="Polar residues" evidence="3">
    <location>
        <begin position="1102"/>
        <end position="1111"/>
    </location>
</feature>
<feature type="compositionally biased region" description="Polar residues" evidence="3">
    <location>
        <begin position="1156"/>
        <end position="1169"/>
    </location>
</feature>
<dbReference type="InterPro" id="IPR043976">
    <property type="entry name" value="GOLGA_cons_dom"/>
</dbReference>
<organism evidence="5 6">
    <name type="scientific">Diploscapter pachys</name>
    <dbReference type="NCBI Taxonomy" id="2018661"/>
    <lineage>
        <taxon>Eukaryota</taxon>
        <taxon>Metazoa</taxon>
        <taxon>Ecdysozoa</taxon>
        <taxon>Nematoda</taxon>
        <taxon>Chromadorea</taxon>
        <taxon>Rhabditida</taxon>
        <taxon>Rhabditina</taxon>
        <taxon>Rhabditomorpha</taxon>
        <taxon>Rhabditoidea</taxon>
        <taxon>Rhabditidae</taxon>
        <taxon>Diploscapter</taxon>
    </lineage>
</organism>
<dbReference type="GO" id="GO:0000137">
    <property type="term" value="C:Golgi cis cisterna"/>
    <property type="evidence" value="ECO:0007669"/>
    <property type="project" value="TreeGrafter"/>
</dbReference>
<dbReference type="GO" id="GO:0032580">
    <property type="term" value="C:Golgi cisterna membrane"/>
    <property type="evidence" value="ECO:0007669"/>
    <property type="project" value="TreeGrafter"/>
</dbReference>
<dbReference type="GO" id="GO:0007030">
    <property type="term" value="P:Golgi organization"/>
    <property type="evidence" value="ECO:0007669"/>
    <property type="project" value="TreeGrafter"/>
</dbReference>
<feature type="compositionally biased region" description="Basic residues" evidence="3">
    <location>
        <begin position="1034"/>
        <end position="1046"/>
    </location>
</feature>
<keyword evidence="6" id="KW-1185">Reference proteome</keyword>
<dbReference type="AlphaFoldDB" id="A0A2A2JF32"/>
<feature type="compositionally biased region" description="Basic and acidic residues" evidence="3">
    <location>
        <begin position="1"/>
        <end position="13"/>
    </location>
</feature>
<gene>
    <name evidence="5" type="ORF">WR25_15433</name>
</gene>
<dbReference type="Proteomes" id="UP000218231">
    <property type="component" value="Unassembled WGS sequence"/>
</dbReference>
<evidence type="ECO:0000259" key="4">
    <source>
        <dbReference type="Pfam" id="PF15070"/>
    </source>
</evidence>
<evidence type="ECO:0000256" key="1">
    <source>
        <dbReference type="ARBA" id="ARBA00023054"/>
    </source>
</evidence>
<feature type="compositionally biased region" description="Low complexity" evidence="3">
    <location>
        <begin position="825"/>
        <end position="836"/>
    </location>
</feature>
<feature type="region of interest" description="Disordered" evidence="3">
    <location>
        <begin position="820"/>
        <end position="888"/>
    </location>
</feature>
<dbReference type="EMBL" id="LIAE01010474">
    <property type="protein sequence ID" value="PAV60323.1"/>
    <property type="molecule type" value="Genomic_DNA"/>
</dbReference>